<organism evidence="1 2">
    <name type="scientific">Thiospirochaeta perfilievii</name>
    <dbReference type="NCBI Taxonomy" id="252967"/>
    <lineage>
        <taxon>Bacteria</taxon>
        <taxon>Pseudomonadati</taxon>
        <taxon>Spirochaetota</taxon>
        <taxon>Spirochaetia</taxon>
        <taxon>Spirochaetales</taxon>
        <taxon>Spirochaetaceae</taxon>
        <taxon>Thiospirochaeta</taxon>
    </lineage>
</organism>
<dbReference type="EMBL" id="CP035807">
    <property type="protein sequence ID" value="QEN05795.1"/>
    <property type="molecule type" value="Genomic_DNA"/>
</dbReference>
<protein>
    <submittedName>
        <fullName evidence="1">Uncharacterized protein</fullName>
    </submittedName>
</protein>
<reference evidence="1 2" key="1">
    <citation type="submission" date="2019-02" db="EMBL/GenBank/DDBJ databases">
        <authorList>
            <person name="Fomenkov A."/>
            <person name="Dubinina G."/>
            <person name="Grabovich M."/>
            <person name="Vincze T."/>
            <person name="Roberts R.J."/>
        </authorList>
    </citation>
    <scope>NUCLEOTIDE SEQUENCE [LARGE SCALE GENOMIC DNA]</scope>
    <source>
        <strain evidence="1 2">P</strain>
    </source>
</reference>
<name>A0A5C1QCF8_9SPIO</name>
<gene>
    <name evidence="1" type="ORF">EW093_14155</name>
</gene>
<sequence>MVVDQNKYLKILELELEHLVNDISSVIQYEKELHDNRTHTNFVYLENLVVLKDEIMGINGILGEITNFKVGPNENIEEKLLEKIEAFVKSRGYPTAVLHLIENKMRKIEEIKGIC</sequence>
<keyword evidence="2" id="KW-1185">Reference proteome</keyword>
<evidence type="ECO:0000313" key="1">
    <source>
        <dbReference type="EMBL" id="QEN05795.1"/>
    </source>
</evidence>
<dbReference type="Proteomes" id="UP000323824">
    <property type="component" value="Chromosome"/>
</dbReference>
<proteinExistence type="predicted"/>
<reference evidence="1 2" key="2">
    <citation type="submission" date="2019-09" db="EMBL/GenBank/DDBJ databases">
        <title>Complete Genome Sequence and Methylome Analysis of free living Spirochaetas.</title>
        <authorList>
            <person name="Leshcheva N."/>
            <person name="Mikheeva N."/>
        </authorList>
    </citation>
    <scope>NUCLEOTIDE SEQUENCE [LARGE SCALE GENOMIC DNA]</scope>
    <source>
        <strain evidence="1 2">P</strain>
    </source>
</reference>
<accession>A0A5C1QCF8</accession>
<dbReference type="AlphaFoldDB" id="A0A5C1QCF8"/>
<dbReference type="KEGG" id="sper:EW093_14155"/>
<evidence type="ECO:0000313" key="2">
    <source>
        <dbReference type="Proteomes" id="UP000323824"/>
    </source>
</evidence>
<dbReference type="RefSeq" id="WP_149569028.1">
    <property type="nucleotide sequence ID" value="NZ_CP035807.1"/>
</dbReference>